<accession>A0AAJ5BZ38</accession>
<evidence type="ECO:0000313" key="3">
    <source>
        <dbReference type="EMBL" id="SNV43346.1"/>
    </source>
</evidence>
<dbReference type="Gene3D" id="3.40.50.2000">
    <property type="entry name" value="Glycogen Phosphorylase B"/>
    <property type="match status" value="2"/>
</dbReference>
<keyword evidence="3" id="KW-0328">Glycosyltransferase</keyword>
<dbReference type="AlphaFoldDB" id="A0AAJ5BZ38"/>
<dbReference type="Pfam" id="PF00534">
    <property type="entry name" value="Glycos_transf_1"/>
    <property type="match status" value="1"/>
</dbReference>
<dbReference type="PANTHER" id="PTHR45947">
    <property type="entry name" value="SULFOQUINOVOSYL TRANSFERASE SQD2"/>
    <property type="match status" value="1"/>
</dbReference>
<evidence type="ECO:0000259" key="2">
    <source>
        <dbReference type="Pfam" id="PF13439"/>
    </source>
</evidence>
<organism evidence="3 4">
    <name type="scientific">Sphingobacterium mizutaii</name>
    <dbReference type="NCBI Taxonomy" id="1010"/>
    <lineage>
        <taxon>Bacteria</taxon>
        <taxon>Pseudomonadati</taxon>
        <taxon>Bacteroidota</taxon>
        <taxon>Sphingobacteriia</taxon>
        <taxon>Sphingobacteriales</taxon>
        <taxon>Sphingobacteriaceae</taxon>
        <taxon>Sphingobacterium</taxon>
    </lineage>
</organism>
<dbReference type="GO" id="GO:0004373">
    <property type="term" value="F:alpha-1,4-glucan glucosyltransferase (UDP-glucose donor) activity"/>
    <property type="evidence" value="ECO:0007669"/>
    <property type="project" value="UniProtKB-EC"/>
</dbReference>
<gene>
    <name evidence="3" type="ORF">SAMEA4412673_00796</name>
</gene>
<evidence type="ECO:0000259" key="1">
    <source>
        <dbReference type="Pfam" id="PF00534"/>
    </source>
</evidence>
<dbReference type="SUPFAM" id="SSF53756">
    <property type="entry name" value="UDP-Glycosyltransferase/glycogen phosphorylase"/>
    <property type="match status" value="1"/>
</dbReference>
<reference evidence="3 4" key="1">
    <citation type="submission" date="2017-06" db="EMBL/GenBank/DDBJ databases">
        <authorList>
            <consortium name="Pathogen Informatics"/>
        </authorList>
    </citation>
    <scope>NUCLEOTIDE SEQUENCE [LARGE SCALE GENOMIC DNA]</scope>
    <source>
        <strain evidence="3 4">NCTC12149</strain>
    </source>
</reference>
<dbReference type="InterPro" id="IPR028098">
    <property type="entry name" value="Glyco_trans_4-like_N"/>
</dbReference>
<name>A0AAJ5BZ38_9SPHI</name>
<feature type="domain" description="Glycosyltransferase subfamily 4-like N-terminal" evidence="2">
    <location>
        <begin position="25"/>
        <end position="202"/>
    </location>
</feature>
<evidence type="ECO:0000313" key="4">
    <source>
        <dbReference type="Proteomes" id="UP000215355"/>
    </source>
</evidence>
<dbReference type="Proteomes" id="UP000215355">
    <property type="component" value="Chromosome 1"/>
</dbReference>
<dbReference type="EC" id="2.4.1.11" evidence="3"/>
<feature type="domain" description="Glycosyl transferase family 1" evidence="1">
    <location>
        <begin position="210"/>
        <end position="359"/>
    </location>
</feature>
<dbReference type="PANTHER" id="PTHR45947:SF13">
    <property type="entry name" value="TRANSFERASE"/>
    <property type="match status" value="1"/>
</dbReference>
<protein>
    <submittedName>
        <fullName evidence="3">Glycogen synthase</fullName>
        <ecNumber evidence="3">2.4.1.11</ecNumber>
    </submittedName>
</protein>
<dbReference type="Pfam" id="PF13439">
    <property type="entry name" value="Glyco_transf_4"/>
    <property type="match status" value="1"/>
</dbReference>
<dbReference type="RefSeq" id="WP_093098624.1">
    <property type="nucleotide sequence ID" value="NZ_FNGK01000003.1"/>
</dbReference>
<proteinExistence type="predicted"/>
<dbReference type="KEGG" id="smiz:4412673_00796"/>
<dbReference type="EMBL" id="LT906468">
    <property type="protein sequence ID" value="SNV43346.1"/>
    <property type="molecule type" value="Genomic_DNA"/>
</dbReference>
<sequence>MRILIIHNQYQHIGGEDFVMGQEMEALRKNHEVDLYTVRNVKGLKGYLQYLLYPINWPEVKKIKERIHAFKPDLIHIHNMHYALGPLFILHIKKMKIPMVMTLHNFRLICPSATLFYDGNIYLNSINEDFPWDAVKKKVLENSFIKTFWTAFTYWIHRKRGTFKAIDRYIVLSEFSKSIFAKSKFNVPMDRFSVKPNFVKVEEVSKEYPSDYFVYVGRLSEEKGIIPLLHAWKATNHKIKIYGTGPLQKEVELICSHSPNMQFMGFQDKQTLSNQIASASAVIVPSVCYESMPLAVLEAYALGTPVIASSIGILNEMVVPLYTGLLFDPHNHINMVQTLAEWSSLPKEKILEIKENCRKEYLDKYSQPIVMEELERIYTEVLADSKN</sequence>
<keyword evidence="3" id="KW-0808">Transferase</keyword>
<dbReference type="CDD" id="cd03801">
    <property type="entry name" value="GT4_PimA-like"/>
    <property type="match status" value="1"/>
</dbReference>
<dbReference type="InterPro" id="IPR001296">
    <property type="entry name" value="Glyco_trans_1"/>
</dbReference>
<dbReference type="InterPro" id="IPR050194">
    <property type="entry name" value="Glycosyltransferase_grp1"/>
</dbReference>